<proteinExistence type="predicted"/>
<name>A0ACC2GJ17_DALPE</name>
<dbReference type="EMBL" id="CM055739">
    <property type="protein sequence ID" value="KAJ8003596.1"/>
    <property type="molecule type" value="Genomic_DNA"/>
</dbReference>
<evidence type="ECO:0000313" key="1">
    <source>
        <dbReference type="EMBL" id="KAJ8003596.1"/>
    </source>
</evidence>
<keyword evidence="2" id="KW-1185">Reference proteome</keyword>
<organism evidence="1 2">
    <name type="scientific">Dallia pectoralis</name>
    <name type="common">Alaska blackfish</name>
    <dbReference type="NCBI Taxonomy" id="75939"/>
    <lineage>
        <taxon>Eukaryota</taxon>
        <taxon>Metazoa</taxon>
        <taxon>Chordata</taxon>
        <taxon>Craniata</taxon>
        <taxon>Vertebrata</taxon>
        <taxon>Euteleostomi</taxon>
        <taxon>Actinopterygii</taxon>
        <taxon>Neopterygii</taxon>
        <taxon>Teleostei</taxon>
        <taxon>Protacanthopterygii</taxon>
        <taxon>Esociformes</taxon>
        <taxon>Umbridae</taxon>
        <taxon>Dallia</taxon>
    </lineage>
</organism>
<accession>A0ACC2GJ17</accession>
<comment type="caution">
    <text evidence="1">The sequence shown here is derived from an EMBL/GenBank/DDBJ whole genome shotgun (WGS) entry which is preliminary data.</text>
</comment>
<dbReference type="Proteomes" id="UP001157502">
    <property type="component" value="Chromosome 12"/>
</dbReference>
<evidence type="ECO:0000313" key="2">
    <source>
        <dbReference type="Proteomes" id="UP001157502"/>
    </source>
</evidence>
<sequence length="111" mass="11984">MPHPIPPLAEPGSQTGPECLDGNTNHSARGRRDATQSSIPPQKPGQCLVILHRRRGTPGSHPNCPSRGCHGRHCTAMQCLRSLCHSVQFHYALCLSSPSLCLTSSHFLALL</sequence>
<gene>
    <name evidence="1" type="ORF">DPEC_G00149980</name>
</gene>
<reference evidence="1" key="1">
    <citation type="submission" date="2021-05" db="EMBL/GenBank/DDBJ databases">
        <authorList>
            <person name="Pan Q."/>
            <person name="Jouanno E."/>
            <person name="Zahm M."/>
            <person name="Klopp C."/>
            <person name="Cabau C."/>
            <person name="Louis A."/>
            <person name="Berthelot C."/>
            <person name="Parey E."/>
            <person name="Roest Crollius H."/>
            <person name="Montfort J."/>
            <person name="Robinson-Rechavi M."/>
            <person name="Bouchez O."/>
            <person name="Lampietro C."/>
            <person name="Lopez Roques C."/>
            <person name="Donnadieu C."/>
            <person name="Postlethwait J."/>
            <person name="Bobe J."/>
            <person name="Dillon D."/>
            <person name="Chandos A."/>
            <person name="von Hippel F."/>
            <person name="Guiguen Y."/>
        </authorList>
    </citation>
    <scope>NUCLEOTIDE SEQUENCE</scope>
    <source>
        <strain evidence="1">YG-Jan2019</strain>
    </source>
</reference>
<protein>
    <submittedName>
        <fullName evidence="1">Uncharacterized protein</fullName>
    </submittedName>
</protein>